<dbReference type="WBParaSite" id="TCONS_00010894.p1">
    <property type="protein sequence ID" value="TCONS_00010894.p1"/>
    <property type="gene ID" value="XLOC_004688"/>
</dbReference>
<accession>A0AAF5DEG8</accession>
<evidence type="ECO:0000313" key="2">
    <source>
        <dbReference type="WBParaSite" id="TCONS_00010894.p1"/>
    </source>
</evidence>
<dbReference type="Proteomes" id="UP000035681">
    <property type="component" value="Unplaced"/>
</dbReference>
<organism evidence="1 2">
    <name type="scientific">Strongyloides stercoralis</name>
    <name type="common">Threadworm</name>
    <dbReference type="NCBI Taxonomy" id="6248"/>
    <lineage>
        <taxon>Eukaryota</taxon>
        <taxon>Metazoa</taxon>
        <taxon>Ecdysozoa</taxon>
        <taxon>Nematoda</taxon>
        <taxon>Chromadorea</taxon>
        <taxon>Rhabditida</taxon>
        <taxon>Tylenchina</taxon>
        <taxon>Panagrolaimomorpha</taxon>
        <taxon>Strongyloidoidea</taxon>
        <taxon>Strongyloididae</taxon>
        <taxon>Strongyloides</taxon>
    </lineage>
</organism>
<sequence>LLLKNKEKNHEDKIDIKIIGENEKETDNKRFTSKISSPIFPYYLYYNNKNMNCHNNNDLKKKDYKQNLILLFSNILEIKKEVCNTKKNFIKSFKKKKSKRNLILPRKNSSKYKNLLNKNEFLQHYGINPINSNNYTFNFRKKNNIHPSIIKTSKLNSKNKKISKNHIYPLYVKKVSDQKQYLSITNYNANVEKNNNKYTASHNFENDLSKKNYKKQNMTVDYYDEIISRKKIIELPPNYNVTFDENVTLIDFNIYDGNNYTITYKPLKNDDNDTITNEDITIFPFVI</sequence>
<evidence type="ECO:0000313" key="1">
    <source>
        <dbReference type="Proteomes" id="UP000035681"/>
    </source>
</evidence>
<proteinExistence type="predicted"/>
<protein>
    <submittedName>
        <fullName evidence="2">Uncharacterized protein</fullName>
    </submittedName>
</protein>
<dbReference type="AlphaFoldDB" id="A0AAF5DEG8"/>
<reference evidence="2" key="1">
    <citation type="submission" date="2024-02" db="UniProtKB">
        <authorList>
            <consortium name="WormBaseParasite"/>
        </authorList>
    </citation>
    <scope>IDENTIFICATION</scope>
</reference>
<name>A0AAF5DEG8_STRER</name>
<keyword evidence="1" id="KW-1185">Reference proteome</keyword>